<gene>
    <name evidence="3" type="ORF">C8046_09175</name>
</gene>
<feature type="transmembrane region" description="Helical" evidence="2">
    <location>
        <begin position="12"/>
        <end position="34"/>
    </location>
</feature>
<feature type="compositionally biased region" description="Basic and acidic residues" evidence="1">
    <location>
        <begin position="61"/>
        <end position="86"/>
    </location>
</feature>
<reference evidence="3 4" key="1">
    <citation type="submission" date="2018-03" db="EMBL/GenBank/DDBJ databases">
        <title>Genome assembly of novel Miniimonas species PCH200.</title>
        <authorList>
            <person name="Thakur V."/>
            <person name="Kumar V."/>
            <person name="Singh D."/>
        </authorList>
    </citation>
    <scope>NUCLEOTIDE SEQUENCE [LARGE SCALE GENOMIC DNA]</scope>
    <source>
        <strain evidence="3 4">PCH200</strain>
    </source>
</reference>
<dbReference type="RefSeq" id="WP_109229174.1">
    <property type="nucleotide sequence ID" value="NZ_PYHR01000002.1"/>
</dbReference>
<sequence length="86" mass="9458">MSRHPARASSRARSPIAWALIVCGLVYTGVWVALHWPSLALLPAFALVVPGAAILGSQSRHRQDAELPPQRRMDGSYEDTPREQGR</sequence>
<evidence type="ECO:0000256" key="2">
    <source>
        <dbReference type="SAM" id="Phobius"/>
    </source>
</evidence>
<keyword evidence="2" id="KW-1133">Transmembrane helix</keyword>
<comment type="caution">
    <text evidence="3">The sequence shown here is derived from an EMBL/GenBank/DDBJ whole genome shotgun (WGS) entry which is preliminary data.</text>
</comment>
<keyword evidence="2" id="KW-0472">Membrane</keyword>
<keyword evidence="2" id="KW-0812">Transmembrane</keyword>
<keyword evidence="4" id="KW-1185">Reference proteome</keyword>
<name>A0A2U1ZV45_9MICO</name>
<feature type="transmembrane region" description="Helical" evidence="2">
    <location>
        <begin position="40"/>
        <end position="57"/>
    </location>
</feature>
<evidence type="ECO:0000256" key="1">
    <source>
        <dbReference type="SAM" id="MobiDB-lite"/>
    </source>
</evidence>
<feature type="region of interest" description="Disordered" evidence="1">
    <location>
        <begin position="58"/>
        <end position="86"/>
    </location>
</feature>
<dbReference type="EMBL" id="PYHR01000002">
    <property type="protein sequence ID" value="PWD50792.1"/>
    <property type="molecule type" value="Genomic_DNA"/>
</dbReference>
<dbReference type="AlphaFoldDB" id="A0A2U1ZV45"/>
<organism evidence="3 4">
    <name type="scientific">Serinibacter arcticus</name>
    <dbReference type="NCBI Taxonomy" id="1655435"/>
    <lineage>
        <taxon>Bacteria</taxon>
        <taxon>Bacillati</taxon>
        <taxon>Actinomycetota</taxon>
        <taxon>Actinomycetes</taxon>
        <taxon>Micrococcales</taxon>
        <taxon>Beutenbergiaceae</taxon>
        <taxon>Serinibacter</taxon>
    </lineage>
</organism>
<dbReference type="Proteomes" id="UP000245166">
    <property type="component" value="Unassembled WGS sequence"/>
</dbReference>
<evidence type="ECO:0000313" key="4">
    <source>
        <dbReference type="Proteomes" id="UP000245166"/>
    </source>
</evidence>
<proteinExistence type="predicted"/>
<protein>
    <submittedName>
        <fullName evidence="3">Uncharacterized protein</fullName>
    </submittedName>
</protein>
<accession>A0A2U1ZV45</accession>
<evidence type="ECO:0000313" key="3">
    <source>
        <dbReference type="EMBL" id="PWD50792.1"/>
    </source>
</evidence>